<evidence type="ECO:0000313" key="5">
    <source>
        <dbReference type="EMBL" id="KAJ1129415.1"/>
    </source>
</evidence>
<dbReference type="Gene3D" id="2.130.10.10">
    <property type="entry name" value="YVTN repeat-like/Quinoprotein amine dehydrogenase"/>
    <property type="match status" value="3"/>
</dbReference>
<dbReference type="InterPro" id="IPR019775">
    <property type="entry name" value="WD40_repeat_CS"/>
</dbReference>
<accession>A0AAV7PR01</accession>
<proteinExistence type="predicted"/>
<feature type="repeat" description="WD" evidence="3">
    <location>
        <begin position="253"/>
        <end position="294"/>
    </location>
</feature>
<evidence type="ECO:0000256" key="2">
    <source>
        <dbReference type="ARBA" id="ARBA00022737"/>
    </source>
</evidence>
<name>A0AAV7PR01_PLEWA</name>
<keyword evidence="6" id="KW-1185">Reference proteome</keyword>
<dbReference type="SMART" id="SM00320">
    <property type="entry name" value="WD40"/>
    <property type="match status" value="7"/>
</dbReference>
<dbReference type="PROSITE" id="PS00678">
    <property type="entry name" value="WD_REPEATS_1"/>
    <property type="match status" value="2"/>
</dbReference>
<dbReference type="PANTHER" id="PTHR44324:SF3">
    <property type="entry name" value="WD REPEAT-CONTAINING PROTEIN 49-LIKE"/>
    <property type="match status" value="1"/>
</dbReference>
<feature type="repeat" description="WD" evidence="3">
    <location>
        <begin position="209"/>
        <end position="250"/>
    </location>
</feature>
<keyword evidence="1 3" id="KW-0853">WD repeat</keyword>
<feature type="repeat" description="WD" evidence="3">
    <location>
        <begin position="114"/>
        <end position="155"/>
    </location>
</feature>
<dbReference type="InterPro" id="IPR051242">
    <property type="entry name" value="WD-EF-hand_domain"/>
</dbReference>
<reference evidence="5" key="1">
    <citation type="journal article" date="2022" name="bioRxiv">
        <title>Sequencing and chromosome-scale assembly of the giantPleurodeles waltlgenome.</title>
        <authorList>
            <person name="Brown T."/>
            <person name="Elewa A."/>
            <person name="Iarovenko S."/>
            <person name="Subramanian E."/>
            <person name="Araus A.J."/>
            <person name="Petzold A."/>
            <person name="Susuki M."/>
            <person name="Suzuki K.-i.T."/>
            <person name="Hayashi T."/>
            <person name="Toyoda A."/>
            <person name="Oliveira C."/>
            <person name="Osipova E."/>
            <person name="Leigh N.D."/>
            <person name="Simon A."/>
            <person name="Yun M.H."/>
        </authorList>
    </citation>
    <scope>NUCLEOTIDE SEQUENCE</scope>
    <source>
        <strain evidence="5">20211129_DDA</strain>
        <tissue evidence="5">Liver</tissue>
    </source>
</reference>
<organism evidence="5 6">
    <name type="scientific">Pleurodeles waltl</name>
    <name type="common">Iberian ribbed newt</name>
    <dbReference type="NCBI Taxonomy" id="8319"/>
    <lineage>
        <taxon>Eukaryota</taxon>
        <taxon>Metazoa</taxon>
        <taxon>Chordata</taxon>
        <taxon>Craniata</taxon>
        <taxon>Vertebrata</taxon>
        <taxon>Euteleostomi</taxon>
        <taxon>Amphibia</taxon>
        <taxon>Batrachia</taxon>
        <taxon>Caudata</taxon>
        <taxon>Salamandroidea</taxon>
        <taxon>Salamandridae</taxon>
        <taxon>Pleurodelinae</taxon>
        <taxon>Pleurodeles</taxon>
    </lineage>
</organism>
<evidence type="ECO:0000313" key="6">
    <source>
        <dbReference type="Proteomes" id="UP001066276"/>
    </source>
</evidence>
<dbReference type="InterPro" id="IPR001680">
    <property type="entry name" value="WD40_rpt"/>
</dbReference>
<evidence type="ECO:0000256" key="1">
    <source>
        <dbReference type="ARBA" id="ARBA00022574"/>
    </source>
</evidence>
<dbReference type="InterPro" id="IPR015943">
    <property type="entry name" value="WD40/YVTN_repeat-like_dom_sf"/>
</dbReference>
<dbReference type="AlphaFoldDB" id="A0AAV7PR01"/>
<feature type="repeat" description="WD" evidence="3">
    <location>
        <begin position="527"/>
        <end position="563"/>
    </location>
</feature>
<dbReference type="Pfam" id="PF00400">
    <property type="entry name" value="WD40"/>
    <property type="match status" value="3"/>
</dbReference>
<evidence type="ECO:0000256" key="4">
    <source>
        <dbReference type="SAM" id="MobiDB-lite"/>
    </source>
</evidence>
<dbReference type="PRINTS" id="PR00320">
    <property type="entry name" value="GPROTEINBRPT"/>
</dbReference>
<evidence type="ECO:0000256" key="3">
    <source>
        <dbReference type="PROSITE-ProRule" id="PRU00221"/>
    </source>
</evidence>
<dbReference type="SUPFAM" id="SSF50978">
    <property type="entry name" value="WD40 repeat-like"/>
    <property type="match status" value="2"/>
</dbReference>
<comment type="caution">
    <text evidence="5">The sequence shown here is derived from an EMBL/GenBank/DDBJ whole genome shotgun (WGS) entry which is preliminary data.</text>
</comment>
<dbReference type="EMBL" id="JANPWB010000011">
    <property type="protein sequence ID" value="KAJ1129415.1"/>
    <property type="molecule type" value="Genomic_DNA"/>
</dbReference>
<feature type="region of interest" description="Disordered" evidence="4">
    <location>
        <begin position="394"/>
        <end position="420"/>
    </location>
</feature>
<dbReference type="PANTHER" id="PTHR44324">
    <property type="entry name" value="WD40 REPEAT DOMAIN 95"/>
    <property type="match status" value="1"/>
</dbReference>
<sequence length="785" mass="88643">MKIRDESVRPYLEDLKDHSRLLSYEEIPDVHPEAITKVLYVPERDLLITSSSSAKISVAITDIHRKRKSYTWRINKGVRCFDYCESLDLLVTGCADHRVCLWNQYVTSRPIAVFQEHNMAILDVVIYEPLGQIFSYSNDSVLKVWDIFSHTCLQTLVLKFPCVQAGRMLEQGDFPFLLVREPLHVLLVSYADYIGMLTLVHSTPGEEVSLTHDAPLCGALYNSLFHQVVTGAEDSTIVVWDIETGTKYLLLDNAHGNEEITCMAFDDSQRKLITGARNGTTKVWNIQNGHNLHRLETVEEAEITAIIPLRDSTLLTTGWSRQMLTYDISQTENLHIVADCSWKGGQLHTEDILAADYCSALGLLATASFDGEIIVWKIETQRLHLYLRRRQPNRSSSHHRATPRVNNHSRCESRYSKNTGSHPPVDKLLFLQHRSSHSAVKEGAILISAEAGTLCWWSIFTDPHKLVSFYAPQDVDESIFGLSANSDNTVLVSGDTGGWIQIWDISGYGLQSTEQVPERRPPLLCAWRAHKSTLVSVQLFSFSSDSFIVSGSSDRTAKLWTVDGKCVGTFGQEKSWSLRNPNTFLHLKNQCDMKTTSNKPETHERGVISEEEPTKYIEDIEAIVNKDQIKEESVKQTREKISAVELQSDFEAETRLSSSTDAGMGVTKVLYATETTSTESTQENILGHRLEEDLVKRRVGRKERRGLFADVKVEKICRFGKLCSPFQALTTPDIENVSLPQDLPMSTWMLSRGMSCTTESDLQILHLTSIDLDPENQVDPQFEQK</sequence>
<dbReference type="PROSITE" id="PS50082">
    <property type="entry name" value="WD_REPEATS_2"/>
    <property type="match status" value="5"/>
</dbReference>
<feature type="repeat" description="WD" evidence="3">
    <location>
        <begin position="345"/>
        <end position="386"/>
    </location>
</feature>
<gene>
    <name evidence="5" type="ORF">NDU88_007785</name>
</gene>
<protein>
    <submittedName>
        <fullName evidence="5">Uncharacterized protein</fullName>
    </submittedName>
</protein>
<dbReference type="InterPro" id="IPR020472">
    <property type="entry name" value="WD40_PAC1"/>
</dbReference>
<dbReference type="Proteomes" id="UP001066276">
    <property type="component" value="Chromosome 7"/>
</dbReference>
<dbReference type="InterPro" id="IPR036322">
    <property type="entry name" value="WD40_repeat_dom_sf"/>
</dbReference>
<keyword evidence="2" id="KW-0677">Repeat</keyword>